<dbReference type="Proteomes" id="UP000192578">
    <property type="component" value="Unassembled WGS sequence"/>
</dbReference>
<dbReference type="EMBL" id="MTYJ01000298">
    <property type="protein sequence ID" value="OWA53012.1"/>
    <property type="molecule type" value="Genomic_DNA"/>
</dbReference>
<comment type="caution">
    <text evidence="1">The sequence shown here is derived from an EMBL/GenBank/DDBJ whole genome shotgun (WGS) entry which is preliminary data.</text>
</comment>
<reference evidence="2" key="1">
    <citation type="submission" date="2017-01" db="EMBL/GenBank/DDBJ databases">
        <title>Comparative genomics of anhydrobiosis in the tardigrade Hypsibius dujardini.</title>
        <authorList>
            <person name="Yoshida Y."/>
            <person name="Koutsovoulos G."/>
            <person name="Laetsch D."/>
            <person name="Stevens L."/>
            <person name="Kumar S."/>
            <person name="Horikawa D."/>
            <person name="Ishino K."/>
            <person name="Komine S."/>
            <person name="Tomita M."/>
            <person name="Blaxter M."/>
            <person name="Arakawa K."/>
        </authorList>
    </citation>
    <scope>NUCLEOTIDE SEQUENCE [LARGE SCALE GENOMIC DNA]</scope>
    <source>
        <strain evidence="2">Z151</strain>
    </source>
</reference>
<organism evidence="1 2">
    <name type="scientific">Hypsibius exemplaris</name>
    <name type="common">Freshwater tardigrade</name>
    <dbReference type="NCBI Taxonomy" id="2072580"/>
    <lineage>
        <taxon>Eukaryota</taxon>
        <taxon>Metazoa</taxon>
        <taxon>Ecdysozoa</taxon>
        <taxon>Tardigrada</taxon>
        <taxon>Eutardigrada</taxon>
        <taxon>Parachela</taxon>
        <taxon>Hypsibioidea</taxon>
        <taxon>Hypsibiidae</taxon>
        <taxon>Hypsibius</taxon>
    </lineage>
</organism>
<dbReference type="AlphaFoldDB" id="A0A9X6NFI7"/>
<evidence type="ECO:0000313" key="2">
    <source>
        <dbReference type="Proteomes" id="UP000192578"/>
    </source>
</evidence>
<protein>
    <submittedName>
        <fullName evidence="1">Uncharacterized protein</fullName>
    </submittedName>
</protein>
<name>A0A9X6NFI7_HYPEX</name>
<keyword evidence="2" id="KW-1185">Reference proteome</keyword>
<sequence>MRSCTDDRVLSWHQALRKPSHGLKSNGYKFIRKEDWPANSPDLSPMDYSINGICDFGDFGKLWRTLADFGDFGALATATLAKEDEKSRGSKTRHA</sequence>
<evidence type="ECO:0000313" key="1">
    <source>
        <dbReference type="EMBL" id="OWA53012.1"/>
    </source>
</evidence>
<proteinExistence type="predicted"/>
<dbReference type="OrthoDB" id="10006939at2759"/>
<gene>
    <name evidence="1" type="ORF">BV898_17449</name>
</gene>
<accession>A0A9X6NFI7</accession>